<evidence type="ECO:0000313" key="10">
    <source>
        <dbReference type="Proteomes" id="UP000605897"/>
    </source>
</evidence>
<dbReference type="InterPro" id="IPR050545">
    <property type="entry name" value="Mycobact_MmpL"/>
</dbReference>
<dbReference type="Pfam" id="PF03176">
    <property type="entry name" value="MMPL"/>
    <property type="match status" value="1"/>
</dbReference>
<dbReference type="EMBL" id="BNAU01000005">
    <property type="protein sequence ID" value="GHF06582.1"/>
    <property type="molecule type" value="Genomic_DNA"/>
</dbReference>
<dbReference type="SUPFAM" id="SSF82866">
    <property type="entry name" value="Multidrug efflux transporter AcrB transmembrane domain"/>
    <property type="match status" value="1"/>
</dbReference>
<evidence type="ECO:0000256" key="7">
    <source>
        <dbReference type="SAM" id="Phobius"/>
    </source>
</evidence>
<sequence>MARPLIAKHGRKRRPAQLSSGNAQQLTESAKQFRTELRALPGGGDLLLVIFRSPVIALLPIILIGIVSQIANGLISWVVKLFGMQTDASILIVVLFGVGTDYILFLMFRFRERLRAGDEPKQAMVTAVSGVGEAITSAVTLLAGLTLVPAVVSLLGAGVF</sequence>
<evidence type="ECO:0000256" key="4">
    <source>
        <dbReference type="ARBA" id="ARBA00022692"/>
    </source>
</evidence>
<keyword evidence="6 7" id="KW-0472">Membrane</keyword>
<comment type="subcellular location">
    <subcellularLocation>
        <location evidence="1">Cell membrane</location>
        <topology evidence="1">Multi-pass membrane protein</topology>
    </subcellularLocation>
</comment>
<dbReference type="PANTHER" id="PTHR33406:SF6">
    <property type="entry name" value="MEMBRANE PROTEIN YDGH-RELATED"/>
    <property type="match status" value="1"/>
</dbReference>
<evidence type="ECO:0000259" key="8">
    <source>
        <dbReference type="Pfam" id="PF03176"/>
    </source>
</evidence>
<evidence type="ECO:0000256" key="3">
    <source>
        <dbReference type="ARBA" id="ARBA00022475"/>
    </source>
</evidence>
<name>A0ABQ3J6X7_9PSEU</name>
<proteinExistence type="inferred from homology"/>
<dbReference type="InterPro" id="IPR004869">
    <property type="entry name" value="MMPL_dom"/>
</dbReference>
<keyword evidence="10" id="KW-1185">Reference proteome</keyword>
<protein>
    <recommendedName>
        <fullName evidence="8">Membrane transport protein MMPL domain-containing protein</fullName>
    </recommendedName>
</protein>
<dbReference type="Proteomes" id="UP000605897">
    <property type="component" value="Unassembled WGS sequence"/>
</dbReference>
<dbReference type="Gene3D" id="1.20.1640.10">
    <property type="entry name" value="Multidrug efflux transporter AcrB transmembrane domain"/>
    <property type="match status" value="1"/>
</dbReference>
<feature type="transmembrane region" description="Helical" evidence="7">
    <location>
        <begin position="90"/>
        <end position="110"/>
    </location>
</feature>
<feature type="transmembrane region" description="Helical" evidence="7">
    <location>
        <begin position="131"/>
        <end position="157"/>
    </location>
</feature>
<evidence type="ECO:0000256" key="5">
    <source>
        <dbReference type="ARBA" id="ARBA00022989"/>
    </source>
</evidence>
<dbReference type="PANTHER" id="PTHR33406">
    <property type="entry name" value="MEMBRANE PROTEIN MJ1562-RELATED"/>
    <property type="match status" value="1"/>
</dbReference>
<feature type="domain" description="Membrane transport protein MMPL" evidence="8">
    <location>
        <begin position="46"/>
        <end position="155"/>
    </location>
</feature>
<keyword evidence="3" id="KW-1003">Cell membrane</keyword>
<feature type="transmembrane region" description="Helical" evidence="7">
    <location>
        <begin position="55"/>
        <end position="78"/>
    </location>
</feature>
<gene>
    <name evidence="9" type="ORF">GCM10017786_45190</name>
</gene>
<evidence type="ECO:0000256" key="2">
    <source>
        <dbReference type="ARBA" id="ARBA00010157"/>
    </source>
</evidence>
<evidence type="ECO:0000313" key="9">
    <source>
        <dbReference type="EMBL" id="GHF06582.1"/>
    </source>
</evidence>
<reference evidence="10" key="1">
    <citation type="journal article" date="2019" name="Int. J. Syst. Evol. Microbiol.">
        <title>The Global Catalogue of Microorganisms (GCM) 10K type strain sequencing project: providing services to taxonomists for standard genome sequencing and annotation.</title>
        <authorList>
            <consortium name="The Broad Institute Genomics Platform"/>
            <consortium name="The Broad Institute Genome Sequencing Center for Infectious Disease"/>
            <person name="Wu L."/>
            <person name="Ma J."/>
        </authorList>
    </citation>
    <scope>NUCLEOTIDE SEQUENCE [LARGE SCALE GENOMIC DNA]</scope>
    <source>
        <strain evidence="10">CGMCC 4.7677</strain>
    </source>
</reference>
<keyword evidence="5 7" id="KW-1133">Transmembrane helix</keyword>
<comment type="similarity">
    <text evidence="2">Belongs to the resistance-nodulation-cell division (RND) (TC 2.A.6) family. MmpL subfamily.</text>
</comment>
<organism evidence="9 10">
    <name type="scientific">Amycolatopsis deserti</name>
    <dbReference type="NCBI Taxonomy" id="185696"/>
    <lineage>
        <taxon>Bacteria</taxon>
        <taxon>Bacillati</taxon>
        <taxon>Actinomycetota</taxon>
        <taxon>Actinomycetes</taxon>
        <taxon>Pseudonocardiales</taxon>
        <taxon>Pseudonocardiaceae</taxon>
        <taxon>Amycolatopsis</taxon>
    </lineage>
</organism>
<accession>A0ABQ3J6X7</accession>
<evidence type="ECO:0000256" key="6">
    <source>
        <dbReference type="ARBA" id="ARBA00023136"/>
    </source>
</evidence>
<comment type="caution">
    <text evidence="9">The sequence shown here is derived from an EMBL/GenBank/DDBJ whole genome shotgun (WGS) entry which is preliminary data.</text>
</comment>
<dbReference type="RefSeq" id="WP_229874650.1">
    <property type="nucleotide sequence ID" value="NZ_BNAU01000005.1"/>
</dbReference>
<keyword evidence="4 7" id="KW-0812">Transmembrane</keyword>
<evidence type="ECO:0000256" key="1">
    <source>
        <dbReference type="ARBA" id="ARBA00004651"/>
    </source>
</evidence>